<keyword evidence="4 5" id="KW-0456">Lyase</keyword>
<dbReference type="Pfam" id="PF02784">
    <property type="entry name" value="Orn_Arg_deC_N"/>
    <property type="match status" value="1"/>
</dbReference>
<proteinExistence type="inferred from homology"/>
<dbReference type="PRINTS" id="PR01179">
    <property type="entry name" value="ODADCRBXLASE"/>
</dbReference>
<feature type="binding site" evidence="5">
    <location>
        <position position="317"/>
    </location>
    <ligand>
        <name>substrate</name>
    </ligand>
</feature>
<comment type="pathway">
    <text evidence="5 7">Amino-acid biosynthesis; L-lysine biosynthesis via DAP pathway; L-lysine from DL-2,6-diaminopimelate: step 1/1.</text>
</comment>
<accession>A0ABR7N5W0</accession>
<dbReference type="EC" id="4.1.1.20" evidence="5 6"/>
<keyword evidence="5 7" id="KW-0457">Lysine biosynthesis</keyword>
<dbReference type="NCBIfam" id="TIGR01048">
    <property type="entry name" value="lysA"/>
    <property type="match status" value="1"/>
</dbReference>
<dbReference type="PANTHER" id="PTHR43727:SF2">
    <property type="entry name" value="GROUP IV DECARBOXYLASE"/>
    <property type="match status" value="1"/>
</dbReference>
<dbReference type="PRINTS" id="PR01181">
    <property type="entry name" value="DAPDCRBXLASE"/>
</dbReference>
<feature type="binding site" evidence="5">
    <location>
        <begin position="274"/>
        <end position="277"/>
    </location>
    <ligand>
        <name>pyridoxal 5'-phosphate</name>
        <dbReference type="ChEBI" id="CHEBI:597326"/>
    </ligand>
</feature>
<dbReference type="InterPro" id="IPR009006">
    <property type="entry name" value="Ala_racemase/Decarboxylase_C"/>
</dbReference>
<dbReference type="InterPro" id="IPR022644">
    <property type="entry name" value="De-COase2_N"/>
</dbReference>
<keyword evidence="2 5" id="KW-0210">Decarboxylase</keyword>
<comment type="function">
    <text evidence="5">Specifically catalyzes the decarboxylation of meso-diaminopimelate (meso-DAP) to L-lysine.</text>
</comment>
<keyword evidence="10" id="KW-1185">Reference proteome</keyword>
<gene>
    <name evidence="5 9" type="primary">lysA</name>
    <name evidence="9" type="ORF">H8716_01560</name>
</gene>
<dbReference type="Gene3D" id="2.40.37.10">
    <property type="entry name" value="Lyase, Ornithine Decarboxylase, Chain A, domain 1"/>
    <property type="match status" value="1"/>
</dbReference>
<comment type="catalytic activity">
    <reaction evidence="5 7">
        <text>meso-2,6-diaminopimelate + H(+) = L-lysine + CO2</text>
        <dbReference type="Rhea" id="RHEA:15101"/>
        <dbReference type="ChEBI" id="CHEBI:15378"/>
        <dbReference type="ChEBI" id="CHEBI:16526"/>
        <dbReference type="ChEBI" id="CHEBI:32551"/>
        <dbReference type="ChEBI" id="CHEBI:57791"/>
        <dbReference type="EC" id="4.1.1.20"/>
    </reaction>
</comment>
<evidence type="ECO:0000313" key="10">
    <source>
        <dbReference type="Proteomes" id="UP000657421"/>
    </source>
</evidence>
<feature type="binding site" evidence="5">
    <location>
        <position position="277"/>
    </location>
    <ligand>
        <name>substrate</name>
    </ligand>
</feature>
<evidence type="ECO:0000256" key="1">
    <source>
        <dbReference type="ARBA" id="ARBA00001933"/>
    </source>
</evidence>
<dbReference type="RefSeq" id="WP_249306720.1">
    <property type="nucleotide sequence ID" value="NZ_JACRSZ010000001.1"/>
</dbReference>
<comment type="subunit">
    <text evidence="5">Homodimer.</text>
</comment>
<evidence type="ECO:0000256" key="3">
    <source>
        <dbReference type="ARBA" id="ARBA00022898"/>
    </source>
</evidence>
<dbReference type="InterPro" id="IPR002986">
    <property type="entry name" value="DAP_deCOOHase_LysA"/>
</dbReference>
<dbReference type="Proteomes" id="UP000657421">
    <property type="component" value="Unassembled WGS sequence"/>
</dbReference>
<evidence type="ECO:0000313" key="9">
    <source>
        <dbReference type="EMBL" id="MBC8571779.1"/>
    </source>
</evidence>
<evidence type="ECO:0000256" key="6">
    <source>
        <dbReference type="NCBIfam" id="TIGR01048"/>
    </source>
</evidence>
<evidence type="ECO:0000256" key="7">
    <source>
        <dbReference type="RuleBase" id="RU003738"/>
    </source>
</evidence>
<evidence type="ECO:0000256" key="4">
    <source>
        <dbReference type="ARBA" id="ARBA00023239"/>
    </source>
</evidence>
<dbReference type="CDD" id="cd06828">
    <property type="entry name" value="PLPDE_III_DapDC"/>
    <property type="match status" value="1"/>
</dbReference>
<dbReference type="InterPro" id="IPR000183">
    <property type="entry name" value="Orn/DAP/Arg_de-COase"/>
</dbReference>
<comment type="cofactor">
    <cofactor evidence="1 5 7">
        <name>pyridoxal 5'-phosphate</name>
        <dbReference type="ChEBI" id="CHEBI:597326"/>
    </cofactor>
</comment>
<dbReference type="PANTHER" id="PTHR43727">
    <property type="entry name" value="DIAMINOPIMELATE DECARBOXYLASE"/>
    <property type="match status" value="1"/>
</dbReference>
<sequence>MNKIYTKVTDQMNFWEGQDPVALAEKYGTPLYVTNERILRQRCRDLKNLVTYPNFVVDYSAKANCGLAFLQIVRSEGLEVDAMSPGEIYMEKKAGFRADQIFYICNNVSAEEMEYAVKEGVVVSVDSLSQLEQFGQIAPGHEVAVRFNPGVGAGHHEKVVTAGKKTKFGIEPKYVPQVKELLEKYDLKLIGINQHIGSLFMTGEAFVASIAALFEIAKQFKGLRFVDMGGGFGIPYKKEFDEAPLDLKELGQAIDKALYKFAEEYGEQITLRIEPGRYISAESNVILSAVHSVKHNHDKKFVGCDCGFNVLQRPIMYDSYHGIEIYRGTEEPSEQTETVTIVGNICESGDILAKDRELPEIRKGDVLGILDAGAYGFTMASNYNNRLRPAEIMIRENGQVVLTREREVLEDLMRHVIPLEEV</sequence>
<dbReference type="HAMAP" id="MF_02120">
    <property type="entry name" value="LysA"/>
    <property type="match status" value="1"/>
</dbReference>
<feature type="modified residue" description="N6-(pyridoxal phosphate)lysine" evidence="5">
    <location>
        <position position="62"/>
    </location>
</feature>
<protein>
    <recommendedName>
        <fullName evidence="5 6">Diaminopimelate decarboxylase</fullName>
        <shortName evidence="5">DAP decarboxylase</shortName>
        <shortName evidence="5">DAPDC</shortName>
        <ecNumber evidence="5 6">4.1.1.20</ecNumber>
    </recommendedName>
</protein>
<keyword evidence="5" id="KW-0028">Amino-acid biosynthesis</keyword>
<dbReference type="EMBL" id="JACRSZ010000001">
    <property type="protein sequence ID" value="MBC8571779.1"/>
    <property type="molecule type" value="Genomic_DNA"/>
</dbReference>
<feature type="binding site" evidence="5">
    <location>
        <position position="375"/>
    </location>
    <ligand>
        <name>substrate</name>
    </ligand>
</feature>
<dbReference type="SUPFAM" id="SSF50621">
    <property type="entry name" value="Alanine racemase C-terminal domain-like"/>
    <property type="match status" value="1"/>
</dbReference>
<evidence type="ECO:0000256" key="2">
    <source>
        <dbReference type="ARBA" id="ARBA00022793"/>
    </source>
</evidence>
<feature type="binding site" evidence="5">
    <location>
        <position position="313"/>
    </location>
    <ligand>
        <name>substrate</name>
    </ligand>
</feature>
<reference evidence="9 10" key="1">
    <citation type="submission" date="2020-08" db="EMBL/GenBank/DDBJ databases">
        <title>Genome public.</title>
        <authorList>
            <person name="Liu C."/>
            <person name="Sun Q."/>
        </authorList>
    </citation>
    <scope>NUCLEOTIDE SEQUENCE [LARGE SCALE GENOMIC DNA]</scope>
    <source>
        <strain evidence="9 10">NSJ-46</strain>
    </source>
</reference>
<feature type="binding site" evidence="5">
    <location>
        <position position="347"/>
    </location>
    <ligand>
        <name>substrate</name>
    </ligand>
</feature>
<feature type="binding site" evidence="5">
    <location>
        <position position="231"/>
    </location>
    <ligand>
        <name>pyridoxal 5'-phosphate</name>
        <dbReference type="ChEBI" id="CHEBI:597326"/>
    </ligand>
</feature>
<keyword evidence="3 5" id="KW-0663">Pyridoxal phosphate</keyword>
<dbReference type="InterPro" id="IPR029066">
    <property type="entry name" value="PLP-binding_barrel"/>
</dbReference>
<feature type="domain" description="Orn/DAP/Arg decarboxylase 2 N-terminal" evidence="8">
    <location>
        <begin position="40"/>
        <end position="281"/>
    </location>
</feature>
<comment type="similarity">
    <text evidence="5">Belongs to the Orn/Lys/Arg decarboxylase class-II family. LysA subfamily.</text>
</comment>
<evidence type="ECO:0000259" key="8">
    <source>
        <dbReference type="Pfam" id="PF02784"/>
    </source>
</evidence>
<dbReference type="Gene3D" id="3.20.20.10">
    <property type="entry name" value="Alanine racemase"/>
    <property type="match status" value="1"/>
</dbReference>
<comment type="caution">
    <text evidence="9">The sequence shown here is derived from an EMBL/GenBank/DDBJ whole genome shotgun (WGS) entry which is preliminary data.</text>
</comment>
<evidence type="ECO:0000256" key="5">
    <source>
        <dbReference type="HAMAP-Rule" id="MF_02120"/>
    </source>
</evidence>
<organism evidence="9 10">
    <name type="scientific">Jingyaoa shaoxingensis</name>
    <dbReference type="NCBI Taxonomy" id="2763671"/>
    <lineage>
        <taxon>Bacteria</taxon>
        <taxon>Bacillati</taxon>
        <taxon>Bacillota</taxon>
        <taxon>Clostridia</taxon>
        <taxon>Lachnospirales</taxon>
        <taxon>Lachnospiraceae</taxon>
        <taxon>Jingyaoa</taxon>
    </lineage>
</organism>
<dbReference type="GO" id="GO:0008836">
    <property type="term" value="F:diaminopimelate decarboxylase activity"/>
    <property type="evidence" value="ECO:0007669"/>
    <property type="project" value="UniProtKB-EC"/>
</dbReference>
<feature type="binding site" evidence="5">
    <location>
        <position position="375"/>
    </location>
    <ligand>
        <name>pyridoxal 5'-phosphate</name>
        <dbReference type="ChEBI" id="CHEBI:597326"/>
    </ligand>
</feature>
<dbReference type="SUPFAM" id="SSF51419">
    <property type="entry name" value="PLP-binding barrel"/>
    <property type="match status" value="1"/>
</dbReference>
<name>A0ABR7N5W0_9FIRM</name>